<evidence type="ECO:0000313" key="2">
    <source>
        <dbReference type="Proteomes" id="UP000215196"/>
    </source>
</evidence>
<dbReference type="AlphaFoldDB" id="A0A239X8C5"/>
<reference evidence="1 2" key="1">
    <citation type="submission" date="2017-06" db="EMBL/GenBank/DDBJ databases">
        <authorList>
            <consortium name="Pathogen Informatics"/>
        </authorList>
    </citation>
    <scope>NUCLEOTIDE SEQUENCE [LARGE SCALE GENOMIC DNA]</scope>
    <source>
        <strain evidence="1 2">NCTC13490</strain>
    </source>
</reference>
<dbReference type="EMBL" id="LT906465">
    <property type="protein sequence ID" value="SNV42971.1"/>
    <property type="molecule type" value="Genomic_DNA"/>
</dbReference>
<evidence type="ECO:0000313" key="1">
    <source>
        <dbReference type="EMBL" id="SNV42971.1"/>
    </source>
</evidence>
<dbReference type="RefSeq" id="WP_095071372.1">
    <property type="nucleotide sequence ID" value="NZ_LT906465.1"/>
</dbReference>
<gene>
    <name evidence="1" type="ORF">SAMEA4412677_01177</name>
</gene>
<name>A0A239X8C5_9FLAO</name>
<protein>
    <recommendedName>
        <fullName evidence="3">Mobilization protein</fullName>
    </recommendedName>
</protein>
<dbReference type="InterPro" id="IPR027417">
    <property type="entry name" value="P-loop_NTPase"/>
</dbReference>
<keyword evidence="2" id="KW-1185">Reference proteome</keyword>
<dbReference type="Proteomes" id="UP000215196">
    <property type="component" value="Chromosome 1"/>
</dbReference>
<dbReference type="Gene3D" id="3.40.50.300">
    <property type="entry name" value="P-loop containing nucleotide triphosphate hydrolases"/>
    <property type="match status" value="1"/>
</dbReference>
<dbReference type="KEGG" id="ctak:4412677_01177"/>
<dbReference type="SUPFAM" id="SSF52540">
    <property type="entry name" value="P-loop containing nucleoside triphosphate hydrolases"/>
    <property type="match status" value="1"/>
</dbReference>
<evidence type="ECO:0008006" key="3">
    <source>
        <dbReference type="Google" id="ProtNLM"/>
    </source>
</evidence>
<proteinExistence type="predicted"/>
<organism evidence="1 2">
    <name type="scientific">Chryseobacterium taklimakanense</name>
    <dbReference type="NCBI Taxonomy" id="536441"/>
    <lineage>
        <taxon>Bacteria</taxon>
        <taxon>Pseudomonadati</taxon>
        <taxon>Bacteroidota</taxon>
        <taxon>Flavobacteriia</taxon>
        <taxon>Flavobacteriales</taxon>
        <taxon>Weeksellaceae</taxon>
        <taxon>Chryseobacterium group</taxon>
        <taxon>Chryseobacterium</taxon>
    </lineage>
</organism>
<accession>A0A239X8C5</accession>
<dbReference type="Pfam" id="PF13481">
    <property type="entry name" value="AAA_25"/>
    <property type="match status" value="1"/>
</dbReference>
<sequence>MTNEINIPLAFAKKPQKPETSAEELLEELEQHRILVTDEIPEPEIAIKMFIDENPDDHAIIGTLGNFSVLTGKAKSKKTFAIGILTASLFSEKPIMRTFQGCLPTDQNKVIYFDTEQGKWHVQRSLKRICRLAGITDDNRFSVYGLRSEPTDRRLALIEAKIYNTENLGFVVIDGVRDITFDINDPKEASDIAGRFLKWTEERNIHIITILHQNKGDSNARGHLGTELINKAETVLAVERANNSDVSVVTPTQTRNKEPEPFAFEIDQHGLPFKARVPENDRESKQKFTPDMVTEEQLEKLFFEVFNQEQFKPLGYDQTLRQLAVLHLGIIARKVGENFLKNLITRARNEQIILQPDELQKGKSKPNILNPDIREKFEKV</sequence>